<comment type="caution">
    <text evidence="2">The sequence shown here is derived from an EMBL/GenBank/DDBJ whole genome shotgun (WGS) entry which is preliminary data.</text>
</comment>
<evidence type="ECO:0000256" key="1">
    <source>
        <dbReference type="SAM" id="MobiDB-lite"/>
    </source>
</evidence>
<dbReference type="OrthoDB" id="8478628at2"/>
<gene>
    <name evidence="2" type="ORF">FJM51_17500</name>
</gene>
<name>A0A501WIE7_9RHOB</name>
<dbReference type="EMBL" id="VFRP01000021">
    <property type="protein sequence ID" value="TPE48542.1"/>
    <property type="molecule type" value="Genomic_DNA"/>
</dbReference>
<evidence type="ECO:0000313" key="2">
    <source>
        <dbReference type="EMBL" id="TPE48542.1"/>
    </source>
</evidence>
<sequence length="216" mass="24001">MNDAMLTSLHSYWDRLRAGRAAPYRAEIDPREFEAALENMFILERLSPGNLRVRLAGMKLCEMMGMEVRGMEAGFLIGESDRERFERLLDVAMSEPAVIELRLEARMRSGGFRASMLLMPLRGDLGEINRVLGCLGGEGEHYAPPLSFTIQDVSVSPVETRDQPAAEAPRRALPGFAEEQPAFAGQPPRLRAIEGNPHARGPGEGLRPYLRVIDPD</sequence>
<dbReference type="AlphaFoldDB" id="A0A501WIE7"/>
<evidence type="ECO:0000313" key="3">
    <source>
        <dbReference type="Proteomes" id="UP000319255"/>
    </source>
</evidence>
<dbReference type="Proteomes" id="UP000319255">
    <property type="component" value="Unassembled WGS sequence"/>
</dbReference>
<dbReference type="Pfam" id="PF07310">
    <property type="entry name" value="PAS_5"/>
    <property type="match status" value="1"/>
</dbReference>
<feature type="region of interest" description="Disordered" evidence="1">
    <location>
        <begin position="180"/>
        <end position="208"/>
    </location>
</feature>
<reference evidence="2 3" key="1">
    <citation type="submission" date="2019-06" db="EMBL/GenBank/DDBJ databases">
        <title>A novel bacterium of genus Amaricoccus, isolated from marine sediment.</title>
        <authorList>
            <person name="Huang H."/>
            <person name="Mo K."/>
            <person name="Hu Y."/>
        </authorList>
    </citation>
    <scope>NUCLEOTIDE SEQUENCE [LARGE SCALE GENOMIC DNA]</scope>
    <source>
        <strain evidence="2 3">HB172011</strain>
    </source>
</reference>
<accession>A0A501WIE7</accession>
<dbReference type="InterPro" id="IPR009922">
    <property type="entry name" value="DUF1457"/>
</dbReference>
<organism evidence="2 3">
    <name type="scientific">Amaricoccus solimangrovi</name>
    <dbReference type="NCBI Taxonomy" id="2589815"/>
    <lineage>
        <taxon>Bacteria</taxon>
        <taxon>Pseudomonadati</taxon>
        <taxon>Pseudomonadota</taxon>
        <taxon>Alphaproteobacteria</taxon>
        <taxon>Rhodobacterales</taxon>
        <taxon>Paracoccaceae</taxon>
        <taxon>Amaricoccus</taxon>
    </lineage>
</organism>
<proteinExistence type="predicted"/>
<keyword evidence="3" id="KW-1185">Reference proteome</keyword>
<protein>
    <submittedName>
        <fullName evidence="2">PAS domain-containing protein</fullName>
    </submittedName>
</protein>